<evidence type="ECO:0000313" key="3">
    <source>
        <dbReference type="Proteomes" id="UP000199341"/>
    </source>
</evidence>
<protein>
    <submittedName>
        <fullName evidence="2">Uncharacterized protein</fullName>
    </submittedName>
</protein>
<dbReference type="Proteomes" id="UP000199341">
    <property type="component" value="Unassembled WGS sequence"/>
</dbReference>
<feature type="region of interest" description="Disordered" evidence="1">
    <location>
        <begin position="1"/>
        <end position="43"/>
    </location>
</feature>
<evidence type="ECO:0000256" key="1">
    <source>
        <dbReference type="SAM" id="MobiDB-lite"/>
    </source>
</evidence>
<sequence>MGRPELPGHPGVAGAQVGWGVGDLGARMGRERAGESLPDGSGR</sequence>
<dbReference type="AlphaFoldDB" id="A0A1H0LMV4"/>
<keyword evidence="3" id="KW-1185">Reference proteome</keyword>
<name>A0A1H0LMV4_9ACTN</name>
<dbReference type="EMBL" id="FNIE01000011">
    <property type="protein sequence ID" value="SDO69220.1"/>
    <property type="molecule type" value="Genomic_DNA"/>
</dbReference>
<proteinExistence type="predicted"/>
<gene>
    <name evidence="2" type="ORF">SAMN05216259_111260</name>
</gene>
<evidence type="ECO:0000313" key="2">
    <source>
        <dbReference type="EMBL" id="SDO69220.1"/>
    </source>
</evidence>
<organism evidence="2 3">
    <name type="scientific">Actinacidiphila guanduensis</name>
    <dbReference type="NCBI Taxonomy" id="310781"/>
    <lineage>
        <taxon>Bacteria</taxon>
        <taxon>Bacillati</taxon>
        <taxon>Actinomycetota</taxon>
        <taxon>Actinomycetes</taxon>
        <taxon>Kitasatosporales</taxon>
        <taxon>Streptomycetaceae</taxon>
        <taxon>Actinacidiphila</taxon>
    </lineage>
</organism>
<reference evidence="2 3" key="1">
    <citation type="submission" date="2016-10" db="EMBL/GenBank/DDBJ databases">
        <authorList>
            <person name="de Groot N.N."/>
        </authorList>
    </citation>
    <scope>NUCLEOTIDE SEQUENCE [LARGE SCALE GENOMIC DNA]</scope>
    <source>
        <strain evidence="2 3">CGMCC 4.2022</strain>
    </source>
</reference>
<accession>A0A1H0LMV4</accession>